<comment type="similarity">
    <text evidence="1">Belongs to the NAD(P)-dependent epimerase/dehydratase family.</text>
</comment>
<proteinExistence type="inferred from homology"/>
<dbReference type="AlphaFoldDB" id="A0A1H0TSI4"/>
<dbReference type="PANTHER" id="PTHR43000">
    <property type="entry name" value="DTDP-D-GLUCOSE 4,6-DEHYDRATASE-RELATED"/>
    <property type="match status" value="1"/>
</dbReference>
<dbReference type="STRING" id="94869.SAMN04488529_10817"/>
<dbReference type="InterPro" id="IPR001509">
    <property type="entry name" value="Epimerase_deHydtase"/>
</dbReference>
<gene>
    <name evidence="3" type="ORF">SAMN04488529_10817</name>
</gene>
<dbReference type="Gene3D" id="3.40.50.720">
    <property type="entry name" value="NAD(P)-binding Rossmann-like Domain"/>
    <property type="match status" value="1"/>
</dbReference>
<dbReference type="Proteomes" id="UP000198597">
    <property type="component" value="Unassembled WGS sequence"/>
</dbReference>
<organism evidence="3 4">
    <name type="scientific">Clostridium gasigenes</name>
    <dbReference type="NCBI Taxonomy" id="94869"/>
    <lineage>
        <taxon>Bacteria</taxon>
        <taxon>Bacillati</taxon>
        <taxon>Bacillota</taxon>
        <taxon>Clostridia</taxon>
        <taxon>Eubacteriales</taxon>
        <taxon>Clostridiaceae</taxon>
        <taxon>Clostridium</taxon>
    </lineage>
</organism>
<name>A0A1H0TSI4_9CLOT</name>
<dbReference type="RefSeq" id="WP_089970515.1">
    <property type="nucleotide sequence ID" value="NZ_FNJM01000008.1"/>
</dbReference>
<dbReference type="SUPFAM" id="SSF51735">
    <property type="entry name" value="NAD(P)-binding Rossmann-fold domains"/>
    <property type="match status" value="1"/>
</dbReference>
<keyword evidence="4" id="KW-1185">Reference proteome</keyword>
<evidence type="ECO:0000313" key="3">
    <source>
        <dbReference type="EMBL" id="SDP56720.1"/>
    </source>
</evidence>
<evidence type="ECO:0000256" key="1">
    <source>
        <dbReference type="ARBA" id="ARBA00007637"/>
    </source>
</evidence>
<dbReference type="OrthoDB" id="9789543at2"/>
<evidence type="ECO:0000313" key="4">
    <source>
        <dbReference type="Proteomes" id="UP000198597"/>
    </source>
</evidence>
<reference evidence="3 4" key="1">
    <citation type="submission" date="2016-10" db="EMBL/GenBank/DDBJ databases">
        <authorList>
            <person name="de Groot N.N."/>
        </authorList>
    </citation>
    <scope>NUCLEOTIDE SEQUENCE [LARGE SCALE GENOMIC DNA]</scope>
    <source>
        <strain evidence="3 4">DSM 12272</strain>
    </source>
</reference>
<feature type="domain" description="NAD-dependent epimerase/dehydratase" evidence="2">
    <location>
        <begin position="4"/>
        <end position="232"/>
    </location>
</feature>
<dbReference type="InterPro" id="IPR036291">
    <property type="entry name" value="NAD(P)-bd_dom_sf"/>
</dbReference>
<evidence type="ECO:0000259" key="2">
    <source>
        <dbReference type="Pfam" id="PF01370"/>
    </source>
</evidence>
<protein>
    <submittedName>
        <fullName evidence="3">Nucleoside-diphosphate-sugar epimerase</fullName>
    </submittedName>
</protein>
<dbReference type="EMBL" id="FNJM01000008">
    <property type="protein sequence ID" value="SDP56720.1"/>
    <property type="molecule type" value="Genomic_DNA"/>
</dbReference>
<dbReference type="Pfam" id="PF01370">
    <property type="entry name" value="Epimerase"/>
    <property type="match status" value="1"/>
</dbReference>
<accession>A0A1H0TSI4</accession>
<sequence>MKKIILTGATSMLGVALINECILNNTKVIAVTRPNSRNIDRLPKSDLITVVECKLDEIHRLKELEKDSYDAFYHFGWEATARNVRYSPEIQNKNIGYTLNAARVAKEIGCKMFIGAGSQAEYGLVSDVISPNTPVDPLSAYGVAKYASCKLSSILCKEIGIKHVWTRIFSVYGPHDNDGTMILSCLEKLLNGERPSFTKSEQLWDYLYCADAARAFYLIGKNGVDQSVYCIGSGVAKPLSEYIIKMRDLIDESLPLGIGDFEYNENQIMHLCADITSLTRDTGFKPMYSFEEGIKKTIESMI</sequence>